<evidence type="ECO:0000313" key="2">
    <source>
        <dbReference type="EMBL" id="TCS82650.1"/>
    </source>
</evidence>
<keyword evidence="3" id="KW-1185">Reference proteome</keyword>
<proteinExistence type="predicted"/>
<dbReference type="EMBL" id="SLZZ01000001">
    <property type="protein sequence ID" value="TCS82650.1"/>
    <property type="molecule type" value="Genomic_DNA"/>
</dbReference>
<dbReference type="Proteomes" id="UP000295726">
    <property type="component" value="Unassembled WGS sequence"/>
</dbReference>
<sequence>MQLRKLDGSEHSLTRELWEKVFKEDSKEFLDYYYFIKVRDNQIYVIEEDGEIRSMLQLNPYTLQVDKKQFSCNYIIAVATEEGYRKRGYMGELLRKSMRDMYGRKEPFTFLMPAAEAIYTPYDFRFIYKQNQTEMYGKEGNMEVDLRDAGIGDASDMAEFFREYFAPLYQVYAVRDEKYYQTMVFEQMSENGGVKLMKQAGHIVGMFAYAREDNLYIREPLYLKQYEKDFQKAVYRLRDKAEAPAKVYAGNEGAETKKVPTIMVRILHLQTFLESLCVKEGERLNCSFAVLDPILTANSRVWKLQSVENSIGADRLIQVQETEDSEGVLTISALTSLLFGYKTLEEVSQEEDVVISEKLAGELQKIQPLNQTYLNEVV</sequence>
<dbReference type="SUPFAM" id="SSF55729">
    <property type="entry name" value="Acyl-CoA N-acyltransferases (Nat)"/>
    <property type="match status" value="1"/>
</dbReference>
<dbReference type="InterPro" id="IPR036527">
    <property type="entry name" value="SCP2_sterol-bd_dom_sf"/>
</dbReference>
<dbReference type="PANTHER" id="PTHR37817:SF1">
    <property type="entry name" value="N-ACETYLTRANSFERASE EIS"/>
    <property type="match status" value="1"/>
</dbReference>
<dbReference type="Pfam" id="PF13530">
    <property type="entry name" value="SCP2_2"/>
    <property type="match status" value="1"/>
</dbReference>
<accession>A0A4R3KGS4</accession>
<dbReference type="PANTHER" id="PTHR37817">
    <property type="entry name" value="N-ACETYLTRANSFERASE EIS"/>
    <property type="match status" value="1"/>
</dbReference>
<dbReference type="Gene3D" id="3.40.630.30">
    <property type="match status" value="1"/>
</dbReference>
<dbReference type="OrthoDB" id="2063981at2"/>
<protein>
    <submittedName>
        <fullName evidence="2">Putative acetyltransferase</fullName>
    </submittedName>
</protein>
<dbReference type="SUPFAM" id="SSF55718">
    <property type="entry name" value="SCP-like"/>
    <property type="match status" value="1"/>
</dbReference>
<keyword evidence="2" id="KW-0808">Transferase</keyword>
<dbReference type="InterPro" id="IPR000182">
    <property type="entry name" value="GNAT_dom"/>
</dbReference>
<dbReference type="Pfam" id="PF13527">
    <property type="entry name" value="Acetyltransf_9"/>
    <property type="match status" value="1"/>
</dbReference>
<dbReference type="AlphaFoldDB" id="A0A4R3KGS4"/>
<reference evidence="2 3" key="1">
    <citation type="submission" date="2019-03" db="EMBL/GenBank/DDBJ databases">
        <title>Genomic Encyclopedia of Type Strains, Phase IV (KMG-IV): sequencing the most valuable type-strain genomes for metagenomic binning, comparative biology and taxonomic classification.</title>
        <authorList>
            <person name="Goeker M."/>
        </authorList>
    </citation>
    <scope>NUCLEOTIDE SEQUENCE [LARGE SCALE GENOMIC DNA]</scope>
    <source>
        <strain evidence="2 3">DSM 29489</strain>
    </source>
</reference>
<gene>
    <name evidence="2" type="ORF">EDD59_10151</name>
</gene>
<evidence type="ECO:0000313" key="3">
    <source>
        <dbReference type="Proteomes" id="UP000295726"/>
    </source>
</evidence>
<comment type="caution">
    <text evidence="2">The sequence shown here is derived from an EMBL/GenBank/DDBJ whole genome shotgun (WGS) entry which is preliminary data.</text>
</comment>
<dbReference type="GO" id="GO:0034069">
    <property type="term" value="F:aminoglycoside N-acetyltransferase activity"/>
    <property type="evidence" value="ECO:0007669"/>
    <property type="project" value="TreeGrafter"/>
</dbReference>
<dbReference type="PROSITE" id="PS51186">
    <property type="entry name" value="GNAT"/>
    <property type="match status" value="1"/>
</dbReference>
<dbReference type="RefSeq" id="WP_132377820.1">
    <property type="nucleotide sequence ID" value="NZ_SLZZ01000001.1"/>
</dbReference>
<dbReference type="InterPro" id="IPR016181">
    <property type="entry name" value="Acyl_CoA_acyltransferase"/>
</dbReference>
<feature type="domain" description="N-acetyltransferase" evidence="1">
    <location>
        <begin position="1"/>
        <end position="181"/>
    </location>
</feature>
<evidence type="ECO:0000259" key="1">
    <source>
        <dbReference type="PROSITE" id="PS51186"/>
    </source>
</evidence>
<dbReference type="Gene3D" id="3.30.1050.10">
    <property type="entry name" value="SCP2 sterol-binding domain"/>
    <property type="match status" value="1"/>
</dbReference>
<name>A0A4R3KGS4_9FIRM</name>
<dbReference type="GO" id="GO:0030649">
    <property type="term" value="P:aminoglycoside antibiotic catabolic process"/>
    <property type="evidence" value="ECO:0007669"/>
    <property type="project" value="TreeGrafter"/>
</dbReference>
<organism evidence="2 3">
    <name type="scientific">Muricomes intestini</name>
    <dbReference type="NCBI Taxonomy" id="1796634"/>
    <lineage>
        <taxon>Bacteria</taxon>
        <taxon>Bacillati</taxon>
        <taxon>Bacillota</taxon>
        <taxon>Clostridia</taxon>
        <taxon>Lachnospirales</taxon>
        <taxon>Lachnospiraceae</taxon>
        <taxon>Muricomes</taxon>
    </lineage>
</organism>
<dbReference type="InterPro" id="IPR051554">
    <property type="entry name" value="Acetyltransferase_Eis"/>
</dbReference>
<dbReference type="InterPro" id="IPR025559">
    <property type="entry name" value="Eis_dom"/>
</dbReference>